<dbReference type="GO" id="GO:0016853">
    <property type="term" value="F:isomerase activity"/>
    <property type="evidence" value="ECO:0007669"/>
    <property type="project" value="UniProtKB-KW"/>
</dbReference>
<reference evidence="2 5" key="3">
    <citation type="journal article" date="2020" name="Biotechnol. Biofuels">
        <title>New insights from the biogas microbiome by comprehensive genome-resolved metagenomics of nearly 1600 species originating from multiple anaerobic digesters.</title>
        <authorList>
            <person name="Campanaro S."/>
            <person name="Treu L."/>
            <person name="Rodriguez-R L.M."/>
            <person name="Kovalovszki A."/>
            <person name="Ziels R.M."/>
            <person name="Maus I."/>
            <person name="Zhu X."/>
            <person name="Kougias P.G."/>
            <person name="Basile A."/>
            <person name="Luo G."/>
            <person name="Schluter A."/>
            <person name="Konstantinidis K.T."/>
            <person name="Angelidaki I."/>
        </authorList>
    </citation>
    <scope>NUCLEOTIDE SEQUENCE [LARGE SCALE GENOMIC DNA]</scope>
    <source>
        <strain evidence="2">AS23ysBPME_344</strain>
    </source>
</reference>
<dbReference type="Proteomes" id="UP000193309">
    <property type="component" value="Unassembled WGS sequence"/>
</dbReference>
<dbReference type="Proteomes" id="UP000568696">
    <property type="component" value="Unassembled WGS sequence"/>
</dbReference>
<dbReference type="RefSeq" id="WP_085548322.1">
    <property type="nucleotide sequence ID" value="NZ_FXAR01000001.1"/>
</dbReference>
<evidence type="ECO:0000313" key="5">
    <source>
        <dbReference type="Proteomes" id="UP000568696"/>
    </source>
</evidence>
<dbReference type="EMBL" id="FXAR01000001">
    <property type="protein sequence ID" value="SMG06222.1"/>
    <property type="molecule type" value="Genomic_DNA"/>
</dbReference>
<organism evidence="3 4">
    <name type="scientific">Corynebacterium pollutisoli</name>
    <dbReference type="NCBI Taxonomy" id="1610489"/>
    <lineage>
        <taxon>Bacteria</taxon>
        <taxon>Bacillati</taxon>
        <taxon>Actinomycetota</taxon>
        <taxon>Actinomycetes</taxon>
        <taxon>Mycobacteriales</taxon>
        <taxon>Corynebacteriaceae</taxon>
        <taxon>Corynebacterium</taxon>
    </lineage>
</organism>
<evidence type="ECO:0000313" key="3">
    <source>
        <dbReference type="EMBL" id="SMG06222.1"/>
    </source>
</evidence>
<dbReference type="EMBL" id="JAAYSN010000068">
    <property type="protein sequence ID" value="NLP38631.1"/>
    <property type="molecule type" value="Genomic_DNA"/>
</dbReference>
<protein>
    <submittedName>
        <fullName evidence="3">Muconolactone D-isomerase</fullName>
    </submittedName>
    <submittedName>
        <fullName evidence="2">Muconolactone delta-isomerase</fullName>
    </submittedName>
</protein>
<reference evidence="4" key="2">
    <citation type="submission" date="2017-04" db="EMBL/GenBank/DDBJ databases">
        <authorList>
            <person name="Varghese N."/>
            <person name="Submissions S."/>
        </authorList>
    </citation>
    <scope>NUCLEOTIDE SEQUENCE [LARGE SCALE GENOMIC DNA]</scope>
    <source>
        <strain evidence="4">VDS</strain>
    </source>
</reference>
<accession>A0A1X7HW48</accession>
<feature type="domain" description="Muconolactone isomerase" evidence="1">
    <location>
        <begin position="3"/>
        <end position="75"/>
    </location>
</feature>
<name>A0A1X7HW48_9CORY</name>
<reference evidence="3" key="1">
    <citation type="submission" date="2017-04" db="EMBL/GenBank/DDBJ databases">
        <authorList>
            <person name="Afonso C.L."/>
            <person name="Miller P.J."/>
            <person name="Scott M.A."/>
            <person name="Spackman E."/>
            <person name="Goraichik I."/>
            <person name="Dimitrov K.M."/>
            <person name="Suarez D.L."/>
            <person name="Swayne D.E."/>
        </authorList>
    </citation>
    <scope>NUCLEOTIDE SEQUENCE [LARGE SCALE GENOMIC DNA]</scope>
    <source>
        <strain evidence="3">VDS</strain>
    </source>
</reference>
<proteinExistence type="predicted"/>
<dbReference type="InterPro" id="IPR011008">
    <property type="entry name" value="Dimeric_a/b-barrel"/>
</dbReference>
<dbReference type="Gene3D" id="3.30.70.1060">
    <property type="entry name" value="Dimeric alpha+beta barrel"/>
    <property type="match status" value="1"/>
</dbReference>
<keyword evidence="3" id="KW-0413">Isomerase</keyword>
<gene>
    <name evidence="2" type="ORF">GX356_02755</name>
    <name evidence="3" type="ORF">SAMN06295981_0126</name>
</gene>
<dbReference type="InterPro" id="IPR026029">
    <property type="entry name" value="MLI_dom"/>
</dbReference>
<dbReference type="OrthoDB" id="4426588at2"/>
<sequence length="78" mass="8965">MWLIRLVADLPLDMDPEVRADLVQRTRDLLGEWPGQLWRIPGGWTWVALVDAPEPHQLIADLPLHPWLRVTVEPVVGE</sequence>
<dbReference type="SUPFAM" id="SSF54909">
    <property type="entry name" value="Dimeric alpha+beta barrel"/>
    <property type="match status" value="1"/>
</dbReference>
<dbReference type="STRING" id="1610489.SAMN06295981_0126"/>
<dbReference type="AlphaFoldDB" id="A0A1X7HW48"/>
<keyword evidence="4" id="KW-1185">Reference proteome</keyword>
<evidence type="ECO:0000259" key="1">
    <source>
        <dbReference type="Pfam" id="PF02426"/>
    </source>
</evidence>
<evidence type="ECO:0000313" key="2">
    <source>
        <dbReference type="EMBL" id="NLP38631.1"/>
    </source>
</evidence>
<dbReference type="Pfam" id="PF02426">
    <property type="entry name" value="MIase"/>
    <property type="match status" value="1"/>
</dbReference>
<evidence type="ECO:0000313" key="4">
    <source>
        <dbReference type="Proteomes" id="UP000193309"/>
    </source>
</evidence>